<evidence type="ECO:0000313" key="3">
    <source>
        <dbReference type="EMBL" id="MFC0567924.1"/>
    </source>
</evidence>
<accession>A0ABV6P4M1</accession>
<dbReference type="Pfam" id="PF04738">
    <property type="entry name" value="Lant_dehydr_N"/>
    <property type="match status" value="1"/>
</dbReference>
<feature type="compositionally biased region" description="Polar residues" evidence="1">
    <location>
        <begin position="1"/>
        <end position="13"/>
    </location>
</feature>
<organism evidence="3 4">
    <name type="scientific">Plantactinospora siamensis</name>
    <dbReference type="NCBI Taxonomy" id="555372"/>
    <lineage>
        <taxon>Bacteria</taxon>
        <taxon>Bacillati</taxon>
        <taxon>Actinomycetota</taxon>
        <taxon>Actinomycetes</taxon>
        <taxon>Micromonosporales</taxon>
        <taxon>Micromonosporaceae</taxon>
        <taxon>Plantactinospora</taxon>
    </lineage>
</organism>
<name>A0ABV6P4M1_9ACTN</name>
<evidence type="ECO:0000259" key="2">
    <source>
        <dbReference type="Pfam" id="PF04738"/>
    </source>
</evidence>
<proteinExistence type="predicted"/>
<feature type="domain" description="Lantibiotic dehydratase N-terminal" evidence="2">
    <location>
        <begin position="107"/>
        <end position="408"/>
    </location>
</feature>
<gene>
    <name evidence="3" type="ORF">ACFFHU_27745</name>
</gene>
<keyword evidence="4" id="KW-1185">Reference proteome</keyword>
<dbReference type="RefSeq" id="WP_377343300.1">
    <property type="nucleotide sequence ID" value="NZ_JBHLUE010000026.1"/>
</dbReference>
<feature type="region of interest" description="Disordered" evidence="1">
    <location>
        <begin position="1"/>
        <end position="25"/>
    </location>
</feature>
<evidence type="ECO:0000256" key="1">
    <source>
        <dbReference type="SAM" id="MobiDB-lite"/>
    </source>
</evidence>
<dbReference type="EMBL" id="JBHLUE010000026">
    <property type="protein sequence ID" value="MFC0567924.1"/>
    <property type="molecule type" value="Genomic_DNA"/>
</dbReference>
<comment type="caution">
    <text evidence="3">The sequence shown here is derived from an EMBL/GenBank/DDBJ whole genome shotgun (WGS) entry which is preliminary data.</text>
</comment>
<protein>
    <submittedName>
        <fullName evidence="3">Lantibiotic dehydratase</fullName>
    </submittedName>
</protein>
<sequence length="789" mass="87039">MNNPSVPTQTGTATPMARLRDAPPAAPALAPGHFIPLPGGFELWSQGVLRSGGFPIAGLLDLGDHEYAAAADRWLAEPGDDTRRGLAAAAARATVRQAELLGRIARRPDFLEAVGWQNPDVVEPMIVRLGQLGADAPNNHRLRKRQRIVAKYWARYCAKNETIGFFGPVSWFDFRDGGEPLRMRPGPALIARGELHLETWAVDALAARLTADPQVRPWVAPRRHPIVHLAGARVRTLGGPVDLDEEEARVLALVDGHRLPAEIAAECGVEPSVLHKTLELLAARELLIWDLEPPLVQHAERELRGRLDRIGDATVRGRAIAALDRLESARDALADYRDPDQLRRLNERLEHEFTALTGVDPARRPGQSYGGRRLAYVDCARDVALSFGPQVLRAIAEPLSLLLTSARWYVHEAAERMRRTQLAAFDAMGVESTNYMQLVLGCADTFLTPGNRPQDQVAREFVAGWRAILGLDTDARVVTHRSDALRQRVAEVFAGGYPSWGSAHTHSIDLLLAARGAAELARGAFQPVLGEFHIAYCPFETPCFSWPHPDREELRAMLATVIPASRVILSPVKDYPRVTARTYPWLNDARDWRLCVSAYPPRGDERLLPLYGLEARRDGDRLMLGLPGAAERFEVMDVGGAWLTWDLVDAFKQVVGTRPHTPRVVVDDLVMFRETWSFPIDGLDWISARSDPEHFVAARRWLRAHGLPDIVFASISSEPKPIFVDFRSEVQVGNLAQLLRAAGATAGATVTISEMLPAPDQSWLADAAGNVYTCELRLLFADRAPGPTG</sequence>
<evidence type="ECO:0000313" key="4">
    <source>
        <dbReference type="Proteomes" id="UP001589894"/>
    </source>
</evidence>
<dbReference type="Proteomes" id="UP001589894">
    <property type="component" value="Unassembled WGS sequence"/>
</dbReference>
<dbReference type="InterPro" id="IPR006827">
    <property type="entry name" value="Lant_deHydtase_N"/>
</dbReference>
<reference evidence="3 4" key="1">
    <citation type="submission" date="2024-09" db="EMBL/GenBank/DDBJ databases">
        <authorList>
            <person name="Sun Q."/>
            <person name="Mori K."/>
        </authorList>
    </citation>
    <scope>NUCLEOTIDE SEQUENCE [LARGE SCALE GENOMIC DNA]</scope>
    <source>
        <strain evidence="3 4">TBRC 2205</strain>
    </source>
</reference>